<evidence type="ECO:0000313" key="4">
    <source>
        <dbReference type="Proteomes" id="UP000507470"/>
    </source>
</evidence>
<dbReference type="EMBL" id="CACVKT020008240">
    <property type="protein sequence ID" value="CAC5413809.1"/>
    <property type="molecule type" value="Genomic_DNA"/>
</dbReference>
<keyword evidence="1" id="KW-0433">Leucine-rich repeat</keyword>
<evidence type="ECO:0000256" key="1">
    <source>
        <dbReference type="ARBA" id="ARBA00022614"/>
    </source>
</evidence>
<keyword evidence="2" id="KW-0677">Repeat</keyword>
<keyword evidence="4" id="KW-1185">Reference proteome</keyword>
<protein>
    <submittedName>
        <fullName evidence="3">Uncharacterized protein</fullName>
    </submittedName>
</protein>
<evidence type="ECO:0000313" key="3">
    <source>
        <dbReference type="EMBL" id="CAC5413809.1"/>
    </source>
</evidence>
<sequence>MSSIWTLLLPKIQVQLDKAIYRYIDKMRHNITIVFLTIVYIVFVEPEKYLSCQYQVNYNSKNDSFGNSSNHGPFISIVVNVFTSSGECILNPKGVTDKYIRQNYFQGVGLEFLCYGTSPIHFTFPPEIIVPSNTLGMVLIKDCQFDGRQINLLLELTNARHLFLQNNNILDLSTTITPRFLCAFKQLIVFGIFNVKGNVMETLDHLLSCGATLPKMQEFLLSSCGNGTINTTIVKNKFPYLRYMIITNCSIEKPFELKFTDTYTEMRSNISKQGLGDPGFRYLKMFNDFVSDVGQISGVELRSNYWKDSEHIHISGRVNSVKITQNYLRKITADIIADAEKLQIISLSQNNILEIKNDTFKGHFDVEHIDLSNNILRSLPDKIFITCTN</sequence>
<accession>A0A6J8DZ03</accession>
<dbReference type="Pfam" id="PF13855">
    <property type="entry name" value="LRR_8"/>
    <property type="match status" value="1"/>
</dbReference>
<dbReference type="InterPro" id="IPR001611">
    <property type="entry name" value="Leu-rich_rpt"/>
</dbReference>
<dbReference type="InterPro" id="IPR032675">
    <property type="entry name" value="LRR_dom_sf"/>
</dbReference>
<reference evidence="3 4" key="1">
    <citation type="submission" date="2020-06" db="EMBL/GenBank/DDBJ databases">
        <authorList>
            <person name="Li R."/>
            <person name="Bekaert M."/>
        </authorList>
    </citation>
    <scope>NUCLEOTIDE SEQUENCE [LARGE SCALE GENOMIC DNA]</scope>
    <source>
        <strain evidence="4">wild</strain>
    </source>
</reference>
<dbReference type="AlphaFoldDB" id="A0A6J8DZ03"/>
<name>A0A6J8DZ03_MYTCO</name>
<gene>
    <name evidence="3" type="ORF">MCOR_46669</name>
</gene>
<dbReference type="Proteomes" id="UP000507470">
    <property type="component" value="Unassembled WGS sequence"/>
</dbReference>
<proteinExistence type="predicted"/>
<dbReference type="OrthoDB" id="2013775at2759"/>
<dbReference type="PANTHER" id="PTHR45617">
    <property type="entry name" value="LEUCINE RICH REPEAT FAMILY PROTEIN"/>
    <property type="match status" value="1"/>
</dbReference>
<evidence type="ECO:0000256" key="2">
    <source>
        <dbReference type="ARBA" id="ARBA00022737"/>
    </source>
</evidence>
<organism evidence="3 4">
    <name type="scientific">Mytilus coruscus</name>
    <name type="common">Sea mussel</name>
    <dbReference type="NCBI Taxonomy" id="42192"/>
    <lineage>
        <taxon>Eukaryota</taxon>
        <taxon>Metazoa</taxon>
        <taxon>Spiralia</taxon>
        <taxon>Lophotrochozoa</taxon>
        <taxon>Mollusca</taxon>
        <taxon>Bivalvia</taxon>
        <taxon>Autobranchia</taxon>
        <taxon>Pteriomorphia</taxon>
        <taxon>Mytilida</taxon>
        <taxon>Mytiloidea</taxon>
        <taxon>Mytilidae</taxon>
        <taxon>Mytilinae</taxon>
        <taxon>Mytilus</taxon>
    </lineage>
</organism>
<dbReference type="SUPFAM" id="SSF52047">
    <property type="entry name" value="RNI-like"/>
    <property type="match status" value="1"/>
</dbReference>
<dbReference type="Gene3D" id="3.80.10.10">
    <property type="entry name" value="Ribonuclease Inhibitor"/>
    <property type="match status" value="2"/>
</dbReference>